<evidence type="ECO:0000256" key="5">
    <source>
        <dbReference type="ARBA" id="ARBA00022912"/>
    </source>
</evidence>
<dbReference type="PROSITE" id="PS50206">
    <property type="entry name" value="RHODANESE_3"/>
    <property type="match status" value="1"/>
</dbReference>
<dbReference type="PANTHER" id="PTHR10828">
    <property type="entry name" value="M-PHASE INDUCER PHOSPHATASE DUAL SPECIFICITY PHOSPHATASE CDC25"/>
    <property type="match status" value="1"/>
</dbReference>
<dbReference type="GO" id="GO:0004725">
    <property type="term" value="F:protein tyrosine phosphatase activity"/>
    <property type="evidence" value="ECO:0007669"/>
    <property type="project" value="UniProtKB-EC"/>
</dbReference>
<accession>A0A1Y3BGS5</accession>
<evidence type="ECO:0000256" key="6">
    <source>
        <dbReference type="ARBA" id="ARBA00023306"/>
    </source>
</evidence>
<dbReference type="Gene3D" id="3.40.250.10">
    <property type="entry name" value="Rhodanese-like domain"/>
    <property type="match status" value="1"/>
</dbReference>
<dbReference type="GO" id="GO:0110032">
    <property type="term" value="P:positive regulation of G2/MI transition of meiotic cell cycle"/>
    <property type="evidence" value="ECO:0007669"/>
    <property type="project" value="TreeGrafter"/>
</dbReference>
<dbReference type="InterPro" id="IPR000751">
    <property type="entry name" value="MPI_Phosphatase"/>
</dbReference>
<evidence type="ECO:0000256" key="7">
    <source>
        <dbReference type="ARBA" id="ARBA00051722"/>
    </source>
</evidence>
<dbReference type="InterPro" id="IPR001763">
    <property type="entry name" value="Rhodanese-like_dom"/>
</dbReference>
<evidence type="ECO:0000259" key="8">
    <source>
        <dbReference type="PROSITE" id="PS50206"/>
    </source>
</evidence>
<dbReference type="Proteomes" id="UP000194236">
    <property type="component" value="Unassembled WGS sequence"/>
</dbReference>
<organism evidence="9 10">
    <name type="scientific">Euroglyphus maynei</name>
    <name type="common">Mayne's house dust mite</name>
    <dbReference type="NCBI Taxonomy" id="6958"/>
    <lineage>
        <taxon>Eukaryota</taxon>
        <taxon>Metazoa</taxon>
        <taxon>Ecdysozoa</taxon>
        <taxon>Arthropoda</taxon>
        <taxon>Chelicerata</taxon>
        <taxon>Arachnida</taxon>
        <taxon>Acari</taxon>
        <taxon>Acariformes</taxon>
        <taxon>Sarcoptiformes</taxon>
        <taxon>Astigmata</taxon>
        <taxon>Psoroptidia</taxon>
        <taxon>Analgoidea</taxon>
        <taxon>Pyroglyphidae</taxon>
        <taxon>Pyroglyphinae</taxon>
        <taxon>Euroglyphus</taxon>
    </lineage>
</organism>
<keyword evidence="3" id="KW-0132">Cell division</keyword>
<dbReference type="EC" id="3.1.3.48" evidence="2"/>
<evidence type="ECO:0000313" key="9">
    <source>
        <dbReference type="EMBL" id="OTF79033.1"/>
    </source>
</evidence>
<name>A0A1Y3BGS5_EURMA</name>
<evidence type="ECO:0000256" key="4">
    <source>
        <dbReference type="ARBA" id="ARBA00022801"/>
    </source>
</evidence>
<protein>
    <recommendedName>
        <fullName evidence="2">protein-tyrosine-phosphatase</fullName>
        <ecNumber evidence="2">3.1.3.48</ecNumber>
    </recommendedName>
</protein>
<dbReference type="PRINTS" id="PR00716">
    <property type="entry name" value="MPIPHPHTASE"/>
</dbReference>
<dbReference type="PANTHER" id="PTHR10828:SF17">
    <property type="entry name" value="PROTEIN-TYROSINE-PHOSPHATASE"/>
    <property type="match status" value="1"/>
</dbReference>
<comment type="caution">
    <text evidence="9">The sequence shown here is derived from an EMBL/GenBank/DDBJ whole genome shotgun (WGS) entry which is preliminary data.</text>
</comment>
<comment type="similarity">
    <text evidence="1">Belongs to the MPI phosphatase family.</text>
</comment>
<keyword evidence="6" id="KW-0131">Cell cycle</keyword>
<dbReference type="OrthoDB" id="26523at2759"/>
<evidence type="ECO:0000256" key="3">
    <source>
        <dbReference type="ARBA" id="ARBA00022618"/>
    </source>
</evidence>
<dbReference type="AlphaFoldDB" id="A0A1Y3BGS5"/>
<gene>
    <name evidence="9" type="ORF">BLA29_009135</name>
</gene>
<feature type="domain" description="Rhodanese" evidence="8">
    <location>
        <begin position="20"/>
        <end position="82"/>
    </location>
</feature>
<dbReference type="GO" id="GO:0005737">
    <property type="term" value="C:cytoplasm"/>
    <property type="evidence" value="ECO:0007669"/>
    <property type="project" value="TreeGrafter"/>
</dbReference>
<evidence type="ECO:0000256" key="1">
    <source>
        <dbReference type="ARBA" id="ARBA00011065"/>
    </source>
</evidence>
<proteinExistence type="inferred from homology"/>
<dbReference type="GO" id="GO:0005634">
    <property type="term" value="C:nucleus"/>
    <property type="evidence" value="ECO:0007669"/>
    <property type="project" value="TreeGrafter"/>
</dbReference>
<reference evidence="9 10" key="1">
    <citation type="submission" date="2017-03" db="EMBL/GenBank/DDBJ databases">
        <title>Genome Survey of Euroglyphus maynei.</title>
        <authorList>
            <person name="Arlian L.G."/>
            <person name="Morgan M.S."/>
            <person name="Rider S.D."/>
        </authorList>
    </citation>
    <scope>NUCLEOTIDE SEQUENCE [LARGE SCALE GENOMIC DNA]</scope>
    <source>
        <strain evidence="9">Arlian Lab</strain>
        <tissue evidence="9">Whole body</tissue>
    </source>
</reference>
<keyword evidence="5" id="KW-0904">Protein phosphatase</keyword>
<dbReference type="InterPro" id="IPR036873">
    <property type="entry name" value="Rhodanese-like_dom_sf"/>
</dbReference>
<dbReference type="SUPFAM" id="SSF52821">
    <property type="entry name" value="Rhodanese/Cell cycle control phosphatase"/>
    <property type="match status" value="1"/>
</dbReference>
<keyword evidence="10" id="KW-1185">Reference proteome</keyword>
<sequence>MPKEADGLISGNDGDESINDKRDILIFHCEFSSERGPSLYRFLRNKDRVKNSRVYPNLHYPEIYLLDGGYKEFFQNYSNLCEPCSYQPMHSKNHEEDLKKFRTICKSLDYKYSTRKRNLRL</sequence>
<dbReference type="GO" id="GO:0051301">
    <property type="term" value="P:cell division"/>
    <property type="evidence" value="ECO:0007669"/>
    <property type="project" value="UniProtKB-KW"/>
</dbReference>
<dbReference type="GO" id="GO:0000086">
    <property type="term" value="P:G2/M transition of mitotic cell cycle"/>
    <property type="evidence" value="ECO:0007669"/>
    <property type="project" value="TreeGrafter"/>
</dbReference>
<keyword evidence="4" id="KW-0378">Hydrolase</keyword>
<evidence type="ECO:0000313" key="10">
    <source>
        <dbReference type="Proteomes" id="UP000194236"/>
    </source>
</evidence>
<comment type="catalytic activity">
    <reaction evidence="7">
        <text>O-phospho-L-tyrosyl-[protein] + H2O = L-tyrosyl-[protein] + phosphate</text>
        <dbReference type="Rhea" id="RHEA:10684"/>
        <dbReference type="Rhea" id="RHEA-COMP:10136"/>
        <dbReference type="Rhea" id="RHEA-COMP:20101"/>
        <dbReference type="ChEBI" id="CHEBI:15377"/>
        <dbReference type="ChEBI" id="CHEBI:43474"/>
        <dbReference type="ChEBI" id="CHEBI:46858"/>
        <dbReference type="ChEBI" id="CHEBI:61978"/>
        <dbReference type="EC" id="3.1.3.48"/>
    </reaction>
</comment>
<dbReference type="EMBL" id="MUJZ01025172">
    <property type="protein sequence ID" value="OTF79033.1"/>
    <property type="molecule type" value="Genomic_DNA"/>
</dbReference>
<dbReference type="GO" id="GO:0010971">
    <property type="term" value="P:positive regulation of G2/M transition of mitotic cell cycle"/>
    <property type="evidence" value="ECO:0007669"/>
    <property type="project" value="TreeGrafter"/>
</dbReference>
<evidence type="ECO:0000256" key="2">
    <source>
        <dbReference type="ARBA" id="ARBA00013064"/>
    </source>
</evidence>